<dbReference type="GO" id="GO:0019843">
    <property type="term" value="F:rRNA binding"/>
    <property type="evidence" value="ECO:0007669"/>
    <property type="project" value="UniProtKB-UniRule"/>
</dbReference>
<organism evidence="9 10">
    <name type="scientific">Poriferisphaera corsica</name>
    <dbReference type="NCBI Taxonomy" id="2528020"/>
    <lineage>
        <taxon>Bacteria</taxon>
        <taxon>Pseudomonadati</taxon>
        <taxon>Planctomycetota</taxon>
        <taxon>Phycisphaerae</taxon>
        <taxon>Phycisphaerales</taxon>
        <taxon>Phycisphaeraceae</taxon>
        <taxon>Poriferisphaera</taxon>
    </lineage>
</organism>
<comment type="subunit">
    <text evidence="5">Part of the 50S ribosomal subunit; part of the 5S rRNA/L5/L18/L25 subcomplex. Contacts the 5S rRNA and the P site tRNA. Forms a bridge to the 30S subunit in the 70S ribosome.</text>
</comment>
<reference evidence="9 10" key="1">
    <citation type="submission" date="2019-02" db="EMBL/GenBank/DDBJ databases">
        <title>Deep-cultivation of Planctomycetes and their phenomic and genomic characterization uncovers novel biology.</title>
        <authorList>
            <person name="Wiegand S."/>
            <person name="Jogler M."/>
            <person name="Boedeker C."/>
            <person name="Pinto D."/>
            <person name="Vollmers J."/>
            <person name="Rivas-Marin E."/>
            <person name="Kohn T."/>
            <person name="Peeters S.H."/>
            <person name="Heuer A."/>
            <person name="Rast P."/>
            <person name="Oberbeckmann S."/>
            <person name="Bunk B."/>
            <person name="Jeske O."/>
            <person name="Meyerdierks A."/>
            <person name="Storesund J.E."/>
            <person name="Kallscheuer N."/>
            <person name="Luecker S."/>
            <person name="Lage O.M."/>
            <person name="Pohl T."/>
            <person name="Merkel B.J."/>
            <person name="Hornburger P."/>
            <person name="Mueller R.-W."/>
            <person name="Bruemmer F."/>
            <person name="Labrenz M."/>
            <person name="Spormann A.M."/>
            <person name="Op den Camp H."/>
            <person name="Overmann J."/>
            <person name="Amann R."/>
            <person name="Jetten M.S.M."/>
            <person name="Mascher T."/>
            <person name="Medema M.H."/>
            <person name="Devos D.P."/>
            <person name="Kaster A.-K."/>
            <person name="Ovreas L."/>
            <person name="Rohde M."/>
            <person name="Galperin M.Y."/>
            <person name="Jogler C."/>
        </authorList>
    </citation>
    <scope>NUCLEOTIDE SEQUENCE [LARGE SCALE GENOMIC DNA]</scope>
    <source>
        <strain evidence="9 10">KS4</strain>
    </source>
</reference>
<dbReference type="RefSeq" id="WP_145076342.1">
    <property type="nucleotide sequence ID" value="NZ_CP036425.1"/>
</dbReference>
<dbReference type="NCBIfam" id="NF000585">
    <property type="entry name" value="PRK00010.1"/>
    <property type="match status" value="1"/>
</dbReference>
<proteinExistence type="inferred from homology"/>
<dbReference type="FunFam" id="3.30.1440.10:FF:000001">
    <property type="entry name" value="50S ribosomal protein L5"/>
    <property type="match status" value="1"/>
</dbReference>
<dbReference type="KEGG" id="pcor:KS4_14100"/>
<dbReference type="EMBL" id="CP036425">
    <property type="protein sequence ID" value="QDU33364.1"/>
    <property type="molecule type" value="Genomic_DNA"/>
</dbReference>
<evidence type="ECO:0000256" key="5">
    <source>
        <dbReference type="HAMAP-Rule" id="MF_01333"/>
    </source>
</evidence>
<accession>A0A517YT23</accession>
<feature type="domain" description="Large ribosomal subunit protein uL5 C-terminal" evidence="8">
    <location>
        <begin position="90"/>
        <end position="182"/>
    </location>
</feature>
<name>A0A517YT23_9BACT</name>
<evidence type="ECO:0000313" key="9">
    <source>
        <dbReference type="EMBL" id="QDU33364.1"/>
    </source>
</evidence>
<evidence type="ECO:0000256" key="1">
    <source>
        <dbReference type="ARBA" id="ARBA00008553"/>
    </source>
</evidence>
<keyword evidence="10" id="KW-1185">Reference proteome</keyword>
<keyword evidence="2 5" id="KW-0689">Ribosomal protein</keyword>
<comment type="similarity">
    <text evidence="1 5 6">Belongs to the universal ribosomal protein uL5 family.</text>
</comment>
<keyword evidence="3 5" id="KW-0687">Ribonucleoprotein</keyword>
<dbReference type="SUPFAM" id="SSF55282">
    <property type="entry name" value="RL5-like"/>
    <property type="match status" value="1"/>
</dbReference>
<dbReference type="PIRSF" id="PIRSF002161">
    <property type="entry name" value="Ribosomal_L5"/>
    <property type="match status" value="1"/>
</dbReference>
<comment type="function">
    <text evidence="5">This is 1 of the proteins that bind and probably mediate the attachment of the 5S RNA into the large ribosomal subunit, where it forms part of the central protuberance. In the 70S ribosome it contacts protein S13 of the 30S subunit (bridge B1b), connecting the 2 subunits; this bridge is implicated in subunit movement. Contacts the P site tRNA; the 5S rRNA and some of its associated proteins might help stabilize positioning of ribosome-bound tRNAs.</text>
</comment>
<dbReference type="Gene3D" id="3.30.1440.10">
    <property type="match status" value="1"/>
</dbReference>
<dbReference type="Pfam" id="PF00281">
    <property type="entry name" value="Ribosomal_L5"/>
    <property type="match status" value="1"/>
</dbReference>
<dbReference type="InterPro" id="IPR020930">
    <property type="entry name" value="Ribosomal_uL5_bac-type"/>
</dbReference>
<sequence length="189" mass="21341">MKPRLKVQYNDEIKAKIAETFGVKNIMALPRLEKIVLSVGLGKQLEGTKIKPAAREQVIKTLAMVTGQAPVMKKAKKSVSNFKLRAGYEVGAMVTLRGDRMWEFLDRLINLSIPRIKDFRGLSDKSFDGRGNYNFGIQEQAIFPEVDMANASFTHGMNITMVFKNSTDDQSREVLKQLGMPFAKKEKRN</sequence>
<dbReference type="Pfam" id="PF00673">
    <property type="entry name" value="Ribosomal_L5_C"/>
    <property type="match status" value="1"/>
</dbReference>
<dbReference type="GO" id="GO:0006412">
    <property type="term" value="P:translation"/>
    <property type="evidence" value="ECO:0007669"/>
    <property type="project" value="UniProtKB-UniRule"/>
</dbReference>
<evidence type="ECO:0000313" key="10">
    <source>
        <dbReference type="Proteomes" id="UP000317369"/>
    </source>
</evidence>
<evidence type="ECO:0000256" key="3">
    <source>
        <dbReference type="ARBA" id="ARBA00023274"/>
    </source>
</evidence>
<evidence type="ECO:0000259" key="7">
    <source>
        <dbReference type="Pfam" id="PF00281"/>
    </source>
</evidence>
<dbReference type="InterPro" id="IPR031310">
    <property type="entry name" value="Ribosomal_uL5_N"/>
</dbReference>
<evidence type="ECO:0000256" key="6">
    <source>
        <dbReference type="RuleBase" id="RU003930"/>
    </source>
</evidence>
<keyword evidence="5" id="KW-0694">RNA-binding</keyword>
<evidence type="ECO:0000259" key="8">
    <source>
        <dbReference type="Pfam" id="PF00673"/>
    </source>
</evidence>
<evidence type="ECO:0000256" key="2">
    <source>
        <dbReference type="ARBA" id="ARBA00022980"/>
    </source>
</evidence>
<feature type="domain" description="Large ribosomal subunit protein uL5 N-terminal" evidence="7">
    <location>
        <begin position="25"/>
        <end position="85"/>
    </location>
</feature>
<dbReference type="Proteomes" id="UP000317369">
    <property type="component" value="Chromosome"/>
</dbReference>
<dbReference type="InterPro" id="IPR002132">
    <property type="entry name" value="Ribosomal_uL5"/>
</dbReference>
<dbReference type="OrthoDB" id="9806626at2"/>
<dbReference type="PANTHER" id="PTHR11994">
    <property type="entry name" value="60S RIBOSOMAL PROTEIN L11-RELATED"/>
    <property type="match status" value="1"/>
</dbReference>
<keyword evidence="5" id="KW-0699">rRNA-binding</keyword>
<dbReference type="GO" id="GO:1990904">
    <property type="term" value="C:ribonucleoprotein complex"/>
    <property type="evidence" value="ECO:0007669"/>
    <property type="project" value="UniProtKB-KW"/>
</dbReference>
<dbReference type="GO" id="GO:0005840">
    <property type="term" value="C:ribosome"/>
    <property type="evidence" value="ECO:0007669"/>
    <property type="project" value="UniProtKB-KW"/>
</dbReference>
<evidence type="ECO:0000256" key="4">
    <source>
        <dbReference type="ARBA" id="ARBA00035245"/>
    </source>
</evidence>
<dbReference type="GO" id="GO:0003735">
    <property type="term" value="F:structural constituent of ribosome"/>
    <property type="evidence" value="ECO:0007669"/>
    <property type="project" value="InterPro"/>
</dbReference>
<dbReference type="HAMAP" id="MF_01333_B">
    <property type="entry name" value="Ribosomal_uL5_B"/>
    <property type="match status" value="1"/>
</dbReference>
<keyword evidence="5" id="KW-0820">tRNA-binding</keyword>
<protein>
    <recommendedName>
        <fullName evidence="4 5">Large ribosomal subunit protein uL5</fullName>
    </recommendedName>
</protein>
<gene>
    <name evidence="5 9" type="primary">rplE</name>
    <name evidence="9" type="ORF">KS4_14100</name>
</gene>
<dbReference type="InterPro" id="IPR022803">
    <property type="entry name" value="Ribosomal_uL5_dom_sf"/>
</dbReference>
<dbReference type="AlphaFoldDB" id="A0A517YT23"/>
<dbReference type="InterPro" id="IPR031309">
    <property type="entry name" value="Ribosomal_uL5_C"/>
</dbReference>
<dbReference type="GO" id="GO:0000049">
    <property type="term" value="F:tRNA binding"/>
    <property type="evidence" value="ECO:0007669"/>
    <property type="project" value="UniProtKB-UniRule"/>
</dbReference>